<dbReference type="Proteomes" id="UP000557566">
    <property type="component" value="Unassembled WGS sequence"/>
</dbReference>
<dbReference type="InterPro" id="IPR011701">
    <property type="entry name" value="MFS"/>
</dbReference>
<evidence type="ECO:0000256" key="3">
    <source>
        <dbReference type="ARBA" id="ARBA00022692"/>
    </source>
</evidence>
<sequence length="567" mass="61712">MSPAAARPGSRGDQKPPFPTKQMFVLACCRLCEPIAFMSIFPYIYYMIEDFHITDDASQISVYAGMVTSAFTLAEFATGVMWGRLSDKIGRKPVLLTGLLGTALSVLAFGFAPSLPIALFARALGGLLNGNIGVLQTTVAELVTVREQQPRAYTIMPMVWCIGSIIGPMIGGALARPCISYPELFPRGTIWDRYPYLLPNLFSAATVFVGVIIGFLFLEETHQAQRLQRDRGRELGSRITAMFRRATVCKCRGRPLEKQGLLAADLSKGKGEYGALDGCSRGGVTMRDEDEPLPAYRSRENSPKLAPQAGPGRATAVASPDPGPQPGQKSRIFTKPVILNIISYGILAFHTMTFDQLFPVFLSTSSPKDPVVELPFKFVDGFGLETKTIGVIMSVQGIYSLLSNYFIVPPVTRRLGSLRLFRMLAFSYFALYLVTPYLVLLPESWRMSAVYALVIWKCTYATMAYPNNAILLANSAPNKQVLGTINGIAASTASLCRALGPTVSGILYAVGLRTGYSGLAWWFSGLVTIVGAYLSSQITEGEIKPAAPEDEEALLDDGLLYDEDETS</sequence>
<keyword evidence="4 7" id="KW-1133">Transmembrane helix</keyword>
<dbReference type="InterPro" id="IPR036259">
    <property type="entry name" value="MFS_trans_sf"/>
</dbReference>
<feature type="domain" description="Major facilitator superfamily (MFS) profile" evidence="8">
    <location>
        <begin position="22"/>
        <end position="543"/>
    </location>
</feature>
<feature type="transmembrane region" description="Helical" evidence="7">
    <location>
        <begin position="388"/>
        <end position="408"/>
    </location>
</feature>
<feature type="transmembrane region" description="Helical" evidence="7">
    <location>
        <begin position="24"/>
        <end position="48"/>
    </location>
</feature>
<dbReference type="GO" id="GO:0022857">
    <property type="term" value="F:transmembrane transporter activity"/>
    <property type="evidence" value="ECO:0007669"/>
    <property type="project" value="InterPro"/>
</dbReference>
<evidence type="ECO:0000256" key="1">
    <source>
        <dbReference type="ARBA" id="ARBA00004141"/>
    </source>
</evidence>
<comment type="subcellular location">
    <subcellularLocation>
        <location evidence="1">Membrane</location>
        <topology evidence="1">Multi-pass membrane protein</topology>
    </subcellularLocation>
</comment>
<dbReference type="SUPFAM" id="SSF103473">
    <property type="entry name" value="MFS general substrate transporter"/>
    <property type="match status" value="1"/>
</dbReference>
<accession>A0A8H4VAC3</accession>
<keyword evidence="5 7" id="KW-0472">Membrane</keyword>
<name>A0A8H4VAC3_9HYPO</name>
<organism evidence="9 10">
    <name type="scientific">Ophiocordyceps sinensis</name>
    <dbReference type="NCBI Taxonomy" id="72228"/>
    <lineage>
        <taxon>Eukaryota</taxon>
        <taxon>Fungi</taxon>
        <taxon>Dikarya</taxon>
        <taxon>Ascomycota</taxon>
        <taxon>Pezizomycotina</taxon>
        <taxon>Sordariomycetes</taxon>
        <taxon>Hypocreomycetidae</taxon>
        <taxon>Hypocreales</taxon>
        <taxon>Ophiocordycipitaceae</taxon>
        <taxon>Ophiocordyceps</taxon>
    </lineage>
</organism>
<dbReference type="AlphaFoldDB" id="A0A8H4VAC3"/>
<proteinExistence type="predicted"/>
<keyword evidence="2" id="KW-0813">Transport</keyword>
<evidence type="ECO:0000313" key="10">
    <source>
        <dbReference type="Proteomes" id="UP000557566"/>
    </source>
</evidence>
<gene>
    <name evidence="9" type="ORF">G6O67_000766</name>
</gene>
<feature type="transmembrane region" description="Helical" evidence="7">
    <location>
        <begin position="60"/>
        <end position="82"/>
    </location>
</feature>
<feature type="transmembrane region" description="Helical" evidence="7">
    <location>
        <begin position="119"/>
        <end position="143"/>
    </location>
</feature>
<evidence type="ECO:0000313" key="9">
    <source>
        <dbReference type="EMBL" id="KAF4513501.1"/>
    </source>
</evidence>
<dbReference type="Gene3D" id="1.20.1250.20">
    <property type="entry name" value="MFS general substrate transporter like domains"/>
    <property type="match status" value="1"/>
</dbReference>
<dbReference type="PANTHER" id="PTHR23504:SF15">
    <property type="entry name" value="MAJOR FACILITATOR SUPERFAMILY (MFS) PROFILE DOMAIN-CONTAINING PROTEIN"/>
    <property type="match status" value="1"/>
</dbReference>
<keyword evidence="3 7" id="KW-0812">Transmembrane</keyword>
<evidence type="ECO:0000256" key="7">
    <source>
        <dbReference type="SAM" id="Phobius"/>
    </source>
</evidence>
<reference evidence="9 10" key="1">
    <citation type="journal article" date="2020" name="Genome Biol. Evol.">
        <title>A new high-quality draft genome assembly of the Chinese cordyceps Ophiocordyceps sinensis.</title>
        <authorList>
            <person name="Shu R."/>
            <person name="Zhang J."/>
            <person name="Meng Q."/>
            <person name="Zhang H."/>
            <person name="Zhou G."/>
            <person name="Li M."/>
            <person name="Wu P."/>
            <person name="Zhao Y."/>
            <person name="Chen C."/>
            <person name="Qin Q."/>
        </authorList>
    </citation>
    <scope>NUCLEOTIDE SEQUENCE [LARGE SCALE GENOMIC DNA]</scope>
    <source>
        <strain evidence="9 10">IOZ07</strain>
    </source>
</reference>
<dbReference type="EMBL" id="JAAVMX010000001">
    <property type="protein sequence ID" value="KAF4513501.1"/>
    <property type="molecule type" value="Genomic_DNA"/>
</dbReference>
<feature type="transmembrane region" description="Helical" evidence="7">
    <location>
        <begin position="196"/>
        <end position="218"/>
    </location>
</feature>
<feature type="transmembrane region" description="Helical" evidence="7">
    <location>
        <begin position="420"/>
        <end position="440"/>
    </location>
</feature>
<dbReference type="GO" id="GO:0016020">
    <property type="term" value="C:membrane"/>
    <property type="evidence" value="ECO:0007669"/>
    <property type="project" value="UniProtKB-SubCell"/>
</dbReference>
<feature type="transmembrane region" description="Helical" evidence="7">
    <location>
        <begin position="155"/>
        <end position="176"/>
    </location>
</feature>
<protein>
    <recommendedName>
        <fullName evidence="8">Major facilitator superfamily (MFS) profile domain-containing protein</fullName>
    </recommendedName>
</protein>
<keyword evidence="10" id="KW-1185">Reference proteome</keyword>
<dbReference type="PANTHER" id="PTHR23504">
    <property type="entry name" value="MAJOR FACILITATOR SUPERFAMILY DOMAIN-CONTAINING PROTEIN 10"/>
    <property type="match status" value="1"/>
</dbReference>
<feature type="transmembrane region" description="Helical" evidence="7">
    <location>
        <begin position="337"/>
        <end position="358"/>
    </location>
</feature>
<dbReference type="PROSITE" id="PS50850">
    <property type="entry name" value="MFS"/>
    <property type="match status" value="1"/>
</dbReference>
<dbReference type="CDD" id="cd17330">
    <property type="entry name" value="MFS_SLC46_TetA_like"/>
    <property type="match status" value="1"/>
</dbReference>
<feature type="transmembrane region" description="Helical" evidence="7">
    <location>
        <begin position="94"/>
        <end position="113"/>
    </location>
</feature>
<comment type="caution">
    <text evidence="9">The sequence shown here is derived from an EMBL/GenBank/DDBJ whole genome shotgun (WGS) entry which is preliminary data.</text>
</comment>
<feature type="region of interest" description="Disordered" evidence="6">
    <location>
        <begin position="280"/>
        <end position="330"/>
    </location>
</feature>
<evidence type="ECO:0000256" key="4">
    <source>
        <dbReference type="ARBA" id="ARBA00022989"/>
    </source>
</evidence>
<evidence type="ECO:0000256" key="5">
    <source>
        <dbReference type="ARBA" id="ARBA00023136"/>
    </source>
</evidence>
<feature type="transmembrane region" description="Helical" evidence="7">
    <location>
        <begin position="519"/>
        <end position="536"/>
    </location>
</feature>
<evidence type="ECO:0000256" key="6">
    <source>
        <dbReference type="SAM" id="MobiDB-lite"/>
    </source>
</evidence>
<dbReference type="OrthoDB" id="10262656at2759"/>
<dbReference type="Pfam" id="PF07690">
    <property type="entry name" value="MFS_1"/>
    <property type="match status" value="1"/>
</dbReference>
<evidence type="ECO:0000256" key="2">
    <source>
        <dbReference type="ARBA" id="ARBA00022448"/>
    </source>
</evidence>
<evidence type="ECO:0000259" key="8">
    <source>
        <dbReference type="PROSITE" id="PS50850"/>
    </source>
</evidence>
<dbReference type="InterPro" id="IPR020846">
    <property type="entry name" value="MFS_dom"/>
</dbReference>